<dbReference type="EMBL" id="LUUI01000111">
    <property type="protein sequence ID" value="OAI14309.1"/>
    <property type="molecule type" value="Genomic_DNA"/>
</dbReference>
<dbReference type="Proteomes" id="UP000078476">
    <property type="component" value="Unassembled WGS sequence"/>
</dbReference>
<name>A0A177NAT5_9GAMM</name>
<keyword evidence="3" id="KW-1185">Reference proteome</keyword>
<keyword evidence="1" id="KW-0812">Transmembrane</keyword>
<proteinExistence type="predicted"/>
<evidence type="ECO:0000256" key="1">
    <source>
        <dbReference type="SAM" id="Phobius"/>
    </source>
</evidence>
<gene>
    <name evidence="2" type="ORF">A1359_10830</name>
</gene>
<comment type="caution">
    <text evidence="2">The sequence shown here is derived from an EMBL/GenBank/DDBJ whole genome shotgun (WGS) entry which is preliminary data.</text>
</comment>
<reference evidence="2 3" key="1">
    <citation type="submission" date="2016-03" db="EMBL/GenBank/DDBJ databases">
        <authorList>
            <person name="Ploux O."/>
        </authorList>
    </citation>
    <scope>NUCLEOTIDE SEQUENCE [LARGE SCALE GENOMIC DNA]</scope>
    <source>
        <strain evidence="2 3">R-45370</strain>
    </source>
</reference>
<dbReference type="OrthoDB" id="6184272at2"/>
<feature type="transmembrane region" description="Helical" evidence="1">
    <location>
        <begin position="397"/>
        <end position="422"/>
    </location>
</feature>
<dbReference type="RefSeq" id="WP_066983189.1">
    <property type="nucleotide sequence ID" value="NZ_LUUI01000111.1"/>
</dbReference>
<protein>
    <submittedName>
        <fullName evidence="2">Uncharacterized protein</fullName>
    </submittedName>
</protein>
<organism evidence="2 3">
    <name type="scientific">Methylomonas lenta</name>
    <dbReference type="NCBI Taxonomy" id="980561"/>
    <lineage>
        <taxon>Bacteria</taxon>
        <taxon>Pseudomonadati</taxon>
        <taxon>Pseudomonadota</taxon>
        <taxon>Gammaproteobacteria</taxon>
        <taxon>Methylococcales</taxon>
        <taxon>Methylococcaceae</taxon>
        <taxon>Methylomonas</taxon>
    </lineage>
</organism>
<sequence length="425" mass="48884">MQINPDFEHLVEVYRQLNCPALQGQQFDGELICLTESKDLLKSLWECKKFDLEISFDNETYDTESLGDNFPQDIINKKIYVKISLPQTEQGKFYENLHQWVATAESLNRGSLTTNTYLIKEDLLVSDSCQSTELKSVVAVCNLINKLGEIAHYHDEKITSGPFRLVFVVPSKEDKSFYPVVLETRLSTEILELNPDISIIESILEEQTNNRLHALERLATFRIALTDIIKKAPNDKEAFNYLVFHWEDVLENFQKSWESYINGFSFQKLKAEIAEKQASFSQKMTDVVANLSTKLFSLPVAIAGVVLLEKQDSMIANWFYVGGSLLTTGLMLSAIKIQETNLDNIKSGCDLAFSEYHKDENQEFTGIKQELDIVIKSLDKTTFELKNTLRLYRKLSWIPLLSAIIYVGLKYNIHWMCIVNYFNMR</sequence>
<dbReference type="AlphaFoldDB" id="A0A177NAT5"/>
<evidence type="ECO:0000313" key="2">
    <source>
        <dbReference type="EMBL" id="OAI14309.1"/>
    </source>
</evidence>
<keyword evidence="1" id="KW-1133">Transmembrane helix</keyword>
<accession>A0A177NAT5</accession>
<evidence type="ECO:0000313" key="3">
    <source>
        <dbReference type="Proteomes" id="UP000078476"/>
    </source>
</evidence>
<keyword evidence="1" id="KW-0472">Membrane</keyword>